<dbReference type="Ensembl" id="ENSVKKT00000008535.1">
    <property type="protein sequence ID" value="ENSVKKP00000008319.1"/>
    <property type="gene ID" value="ENSVKKG00000005855.1"/>
</dbReference>
<sequence>MGWYLGGLSPKHLLDRDALNKSDPCVVVLMQSQGQWMEVSGGSGRVIRSNLNPVFAKVFMVDYYFEEVQKLRFEVYDIHGHSSIGTHDDDFLGGMECTVGQIVAQKRMSKPLVLKYGKFAGKSTITVSVPRASPAPPVGLGAPPGLGATGHVPHSRPAPLTGDL</sequence>
<organism evidence="3 4">
    <name type="scientific">Varanus komodoensis</name>
    <name type="common">Komodo dragon</name>
    <dbReference type="NCBI Taxonomy" id="61221"/>
    <lineage>
        <taxon>Eukaryota</taxon>
        <taxon>Metazoa</taxon>
        <taxon>Chordata</taxon>
        <taxon>Craniata</taxon>
        <taxon>Vertebrata</taxon>
        <taxon>Euteleostomi</taxon>
        <taxon>Lepidosauria</taxon>
        <taxon>Squamata</taxon>
        <taxon>Bifurcata</taxon>
        <taxon>Unidentata</taxon>
        <taxon>Episquamata</taxon>
        <taxon>Toxicofera</taxon>
        <taxon>Anguimorpha</taxon>
        <taxon>Paleoanguimorpha</taxon>
        <taxon>Varanoidea</taxon>
        <taxon>Varanidae</taxon>
        <taxon>Varanus</taxon>
    </lineage>
</organism>
<dbReference type="GO" id="GO:0071277">
    <property type="term" value="P:cellular response to calcium ion"/>
    <property type="evidence" value="ECO:0007669"/>
    <property type="project" value="TreeGrafter"/>
</dbReference>
<evidence type="ECO:0000313" key="3">
    <source>
        <dbReference type="Ensembl" id="ENSVKKP00000008319.1"/>
    </source>
</evidence>
<protein>
    <recommendedName>
        <fullName evidence="2">C2 domain-containing protein</fullName>
    </recommendedName>
</protein>
<dbReference type="Pfam" id="PF00168">
    <property type="entry name" value="C2"/>
    <property type="match status" value="1"/>
</dbReference>
<dbReference type="SUPFAM" id="SSF49562">
    <property type="entry name" value="C2 domain (Calcium/lipid-binding domain, CaLB)"/>
    <property type="match status" value="1"/>
</dbReference>
<name>A0A8D2JG45_VARKO</name>
<dbReference type="Gene3D" id="2.60.40.150">
    <property type="entry name" value="C2 domain"/>
    <property type="match status" value="1"/>
</dbReference>
<dbReference type="PANTHER" id="PTHR10857">
    <property type="entry name" value="COPINE"/>
    <property type="match status" value="1"/>
</dbReference>
<dbReference type="CDD" id="cd04048">
    <property type="entry name" value="C2A_Copine"/>
    <property type="match status" value="1"/>
</dbReference>
<reference evidence="3" key="1">
    <citation type="submission" date="2025-08" db="UniProtKB">
        <authorList>
            <consortium name="Ensembl"/>
        </authorList>
    </citation>
    <scope>IDENTIFICATION</scope>
</reference>
<dbReference type="InterPro" id="IPR035892">
    <property type="entry name" value="C2_domain_sf"/>
</dbReference>
<dbReference type="GO" id="GO:0005544">
    <property type="term" value="F:calcium-dependent phospholipid binding"/>
    <property type="evidence" value="ECO:0007669"/>
    <property type="project" value="InterPro"/>
</dbReference>
<keyword evidence="4" id="KW-1185">Reference proteome</keyword>
<reference evidence="3" key="2">
    <citation type="submission" date="2025-09" db="UniProtKB">
        <authorList>
            <consortium name="Ensembl"/>
        </authorList>
    </citation>
    <scope>IDENTIFICATION</scope>
</reference>
<dbReference type="InterPro" id="IPR000008">
    <property type="entry name" value="C2_dom"/>
</dbReference>
<accession>A0A8D2JG45</accession>
<dbReference type="PANTHER" id="PTHR10857:SF6">
    <property type="entry name" value="COPINE-7"/>
    <property type="match status" value="1"/>
</dbReference>
<feature type="domain" description="C2" evidence="2">
    <location>
        <begin position="1"/>
        <end position="112"/>
    </location>
</feature>
<dbReference type="FunFam" id="2.60.40.150:FF:000163">
    <property type="entry name" value="Copine 7"/>
    <property type="match status" value="1"/>
</dbReference>
<feature type="region of interest" description="Disordered" evidence="1">
    <location>
        <begin position="133"/>
        <end position="164"/>
    </location>
</feature>
<proteinExistence type="predicted"/>
<dbReference type="PROSITE" id="PS50004">
    <property type="entry name" value="C2"/>
    <property type="match status" value="1"/>
</dbReference>
<dbReference type="AlphaFoldDB" id="A0A8D2JG45"/>
<dbReference type="InterPro" id="IPR045052">
    <property type="entry name" value="Copine"/>
</dbReference>
<dbReference type="SMART" id="SM00239">
    <property type="entry name" value="C2"/>
    <property type="match status" value="1"/>
</dbReference>
<evidence type="ECO:0000256" key="1">
    <source>
        <dbReference type="SAM" id="MobiDB-lite"/>
    </source>
</evidence>
<evidence type="ECO:0000313" key="4">
    <source>
        <dbReference type="Proteomes" id="UP000694545"/>
    </source>
</evidence>
<dbReference type="GO" id="GO:0005886">
    <property type="term" value="C:plasma membrane"/>
    <property type="evidence" value="ECO:0007669"/>
    <property type="project" value="TreeGrafter"/>
</dbReference>
<evidence type="ECO:0000259" key="2">
    <source>
        <dbReference type="PROSITE" id="PS50004"/>
    </source>
</evidence>
<dbReference type="Proteomes" id="UP000694545">
    <property type="component" value="Unplaced"/>
</dbReference>